<evidence type="ECO:0000313" key="2">
    <source>
        <dbReference type="Proteomes" id="UP001054945"/>
    </source>
</evidence>
<protein>
    <submittedName>
        <fullName evidence="1">Uncharacterized protein</fullName>
    </submittedName>
</protein>
<name>A0AAV4Y128_CAEEX</name>
<proteinExistence type="predicted"/>
<sequence length="137" mass="15578">MAEWLALEEGTGMCLAKALSTLHCEIRRLEVKEEAAMRRSFLLLRHDSIGYFVISSRRHQAPQAFIALSQLFSIRVRHLEWRGPIRPGVLIRVVAPLSEGALECIARKLCPRFIARDMETRGERKCRHVSLIPSSSA</sequence>
<comment type="caution">
    <text evidence="1">The sequence shown here is derived from an EMBL/GenBank/DDBJ whole genome shotgun (WGS) entry which is preliminary data.</text>
</comment>
<dbReference type="EMBL" id="BPLR01018621">
    <property type="protein sequence ID" value="GIZ01067.1"/>
    <property type="molecule type" value="Genomic_DNA"/>
</dbReference>
<evidence type="ECO:0000313" key="1">
    <source>
        <dbReference type="EMBL" id="GIZ01067.1"/>
    </source>
</evidence>
<gene>
    <name evidence="1" type="ORF">CEXT_794401</name>
</gene>
<dbReference type="AlphaFoldDB" id="A0AAV4Y128"/>
<dbReference type="Proteomes" id="UP001054945">
    <property type="component" value="Unassembled WGS sequence"/>
</dbReference>
<keyword evidence="2" id="KW-1185">Reference proteome</keyword>
<accession>A0AAV4Y128</accession>
<organism evidence="1 2">
    <name type="scientific">Caerostris extrusa</name>
    <name type="common">Bark spider</name>
    <name type="synonym">Caerostris bankana</name>
    <dbReference type="NCBI Taxonomy" id="172846"/>
    <lineage>
        <taxon>Eukaryota</taxon>
        <taxon>Metazoa</taxon>
        <taxon>Ecdysozoa</taxon>
        <taxon>Arthropoda</taxon>
        <taxon>Chelicerata</taxon>
        <taxon>Arachnida</taxon>
        <taxon>Araneae</taxon>
        <taxon>Araneomorphae</taxon>
        <taxon>Entelegynae</taxon>
        <taxon>Araneoidea</taxon>
        <taxon>Araneidae</taxon>
        <taxon>Caerostris</taxon>
    </lineage>
</organism>
<reference evidence="1 2" key="1">
    <citation type="submission" date="2021-06" db="EMBL/GenBank/DDBJ databases">
        <title>Caerostris extrusa draft genome.</title>
        <authorList>
            <person name="Kono N."/>
            <person name="Arakawa K."/>
        </authorList>
    </citation>
    <scope>NUCLEOTIDE SEQUENCE [LARGE SCALE GENOMIC DNA]</scope>
</reference>